<name>A0AAD8EH64_DIPPU</name>
<feature type="region of interest" description="Disordered" evidence="1">
    <location>
        <begin position="1"/>
        <end position="36"/>
    </location>
</feature>
<keyword evidence="3" id="KW-1185">Reference proteome</keyword>
<evidence type="ECO:0000313" key="2">
    <source>
        <dbReference type="EMBL" id="KAJ9589422.1"/>
    </source>
</evidence>
<evidence type="ECO:0000256" key="1">
    <source>
        <dbReference type="SAM" id="MobiDB-lite"/>
    </source>
</evidence>
<protein>
    <submittedName>
        <fullName evidence="2">Uncharacterized protein</fullName>
    </submittedName>
</protein>
<proteinExistence type="predicted"/>
<sequence length="94" mass="10624">SRTALQSIPDGSDSARKSSSVSISPDNRHNQHEMSDGLPALRDVRFYSKTNAWIVPYDLLADSLNQQVFLPRKSQREERGARYGGWLLNCLHLP</sequence>
<dbReference type="AlphaFoldDB" id="A0AAD8EH64"/>
<feature type="compositionally biased region" description="Basic and acidic residues" evidence="1">
    <location>
        <begin position="26"/>
        <end position="35"/>
    </location>
</feature>
<organism evidence="2 3">
    <name type="scientific">Diploptera punctata</name>
    <name type="common">Pacific beetle cockroach</name>
    <dbReference type="NCBI Taxonomy" id="6984"/>
    <lineage>
        <taxon>Eukaryota</taxon>
        <taxon>Metazoa</taxon>
        <taxon>Ecdysozoa</taxon>
        <taxon>Arthropoda</taxon>
        <taxon>Hexapoda</taxon>
        <taxon>Insecta</taxon>
        <taxon>Pterygota</taxon>
        <taxon>Neoptera</taxon>
        <taxon>Polyneoptera</taxon>
        <taxon>Dictyoptera</taxon>
        <taxon>Blattodea</taxon>
        <taxon>Blaberoidea</taxon>
        <taxon>Blaberidae</taxon>
        <taxon>Diplopterinae</taxon>
        <taxon>Diploptera</taxon>
    </lineage>
</organism>
<reference evidence="2" key="1">
    <citation type="journal article" date="2023" name="IScience">
        <title>Live-bearing cockroach genome reveals convergent evolutionary mechanisms linked to viviparity in insects and beyond.</title>
        <authorList>
            <person name="Fouks B."/>
            <person name="Harrison M.C."/>
            <person name="Mikhailova A.A."/>
            <person name="Marchal E."/>
            <person name="English S."/>
            <person name="Carruthers M."/>
            <person name="Jennings E.C."/>
            <person name="Chiamaka E.L."/>
            <person name="Frigard R.A."/>
            <person name="Pippel M."/>
            <person name="Attardo G.M."/>
            <person name="Benoit J.B."/>
            <person name="Bornberg-Bauer E."/>
            <person name="Tobe S.S."/>
        </authorList>
    </citation>
    <scope>NUCLEOTIDE SEQUENCE</scope>
    <source>
        <strain evidence="2">Stay&amp;Tobe</strain>
    </source>
</reference>
<feature type="non-terminal residue" evidence="2">
    <location>
        <position position="94"/>
    </location>
</feature>
<feature type="non-terminal residue" evidence="2">
    <location>
        <position position="1"/>
    </location>
</feature>
<gene>
    <name evidence="2" type="ORF">L9F63_017366</name>
</gene>
<accession>A0AAD8EH64</accession>
<evidence type="ECO:0000313" key="3">
    <source>
        <dbReference type="Proteomes" id="UP001233999"/>
    </source>
</evidence>
<comment type="caution">
    <text evidence="2">The sequence shown here is derived from an EMBL/GenBank/DDBJ whole genome shotgun (WGS) entry which is preliminary data.</text>
</comment>
<reference evidence="2" key="2">
    <citation type="submission" date="2023-05" db="EMBL/GenBank/DDBJ databases">
        <authorList>
            <person name="Fouks B."/>
        </authorList>
    </citation>
    <scope>NUCLEOTIDE SEQUENCE</scope>
    <source>
        <strain evidence="2">Stay&amp;Tobe</strain>
        <tissue evidence="2">Testes</tissue>
    </source>
</reference>
<dbReference type="Proteomes" id="UP001233999">
    <property type="component" value="Unassembled WGS sequence"/>
</dbReference>
<dbReference type="EMBL" id="JASPKZ010004941">
    <property type="protein sequence ID" value="KAJ9589422.1"/>
    <property type="molecule type" value="Genomic_DNA"/>
</dbReference>